<dbReference type="EMBL" id="CACRXK020001428">
    <property type="protein sequence ID" value="CAB3989082.1"/>
    <property type="molecule type" value="Genomic_DNA"/>
</dbReference>
<organism evidence="1 2">
    <name type="scientific">Paramuricea clavata</name>
    <name type="common">Red gorgonian</name>
    <name type="synonym">Violescent sea-whip</name>
    <dbReference type="NCBI Taxonomy" id="317549"/>
    <lineage>
        <taxon>Eukaryota</taxon>
        <taxon>Metazoa</taxon>
        <taxon>Cnidaria</taxon>
        <taxon>Anthozoa</taxon>
        <taxon>Octocorallia</taxon>
        <taxon>Malacalcyonacea</taxon>
        <taxon>Plexauridae</taxon>
        <taxon>Paramuricea</taxon>
    </lineage>
</organism>
<keyword evidence="2" id="KW-1185">Reference proteome</keyword>
<name>A0A7D9HNR9_PARCT</name>
<evidence type="ECO:0000313" key="1">
    <source>
        <dbReference type="EMBL" id="CAB3989082.1"/>
    </source>
</evidence>
<comment type="caution">
    <text evidence="1">The sequence shown here is derived from an EMBL/GenBank/DDBJ whole genome shotgun (WGS) entry which is preliminary data.</text>
</comment>
<protein>
    <submittedName>
        <fullName evidence="1">Uncharacterized protein</fullName>
    </submittedName>
</protein>
<reference evidence="1" key="1">
    <citation type="submission" date="2020-04" db="EMBL/GenBank/DDBJ databases">
        <authorList>
            <person name="Alioto T."/>
            <person name="Alioto T."/>
            <person name="Gomez Garrido J."/>
        </authorList>
    </citation>
    <scope>NUCLEOTIDE SEQUENCE</scope>
    <source>
        <strain evidence="1">A484AB</strain>
    </source>
</reference>
<dbReference type="Proteomes" id="UP001152795">
    <property type="component" value="Unassembled WGS sequence"/>
</dbReference>
<sequence>MTLEDGFQFIEAKEASKRSAGRLLEVQTTNAALSQCRQTKQAMKNRQPDKGDKCHYCGQYAMETPPTIHQIRENLRTMWSPKSSWCDMPTKRKTKRPPKVTPTNPSADAEGAIFGLAVHNIQLISLLLQTKHPSRWTTTFTTTLTIAGHIMPRRLQDLRTCTPNHPL</sequence>
<evidence type="ECO:0000313" key="2">
    <source>
        <dbReference type="Proteomes" id="UP001152795"/>
    </source>
</evidence>
<proteinExistence type="predicted"/>
<accession>A0A7D9HNR9</accession>
<dbReference type="AlphaFoldDB" id="A0A7D9HNR9"/>
<gene>
    <name evidence="1" type="ORF">PACLA_8A084696</name>
</gene>